<feature type="signal peptide" evidence="6">
    <location>
        <begin position="1"/>
        <end position="20"/>
    </location>
</feature>
<name>A0A087HJS1_ARAAL</name>
<dbReference type="AlphaFoldDB" id="A0A087HJS1"/>
<feature type="chain" id="PRO_5036477840" evidence="6">
    <location>
        <begin position="21"/>
        <end position="136"/>
    </location>
</feature>
<dbReference type="GO" id="GO:0005576">
    <property type="term" value="C:extracellular region"/>
    <property type="evidence" value="ECO:0007669"/>
    <property type="project" value="UniProtKB-SubCell"/>
</dbReference>
<evidence type="ECO:0000256" key="5">
    <source>
        <dbReference type="ARBA" id="ARBA00022729"/>
    </source>
</evidence>
<keyword evidence="4" id="KW-0964">Secreted</keyword>
<dbReference type="Proteomes" id="UP000029120">
    <property type="component" value="Chromosome 2"/>
</dbReference>
<protein>
    <submittedName>
        <fullName evidence="7">Uncharacterized protein</fullName>
    </submittedName>
</protein>
<evidence type="ECO:0000256" key="3">
    <source>
        <dbReference type="ARBA" id="ARBA00022471"/>
    </source>
</evidence>
<keyword evidence="5 6" id="KW-0732">Signal</keyword>
<gene>
    <name evidence="7" type="ordered locus">AALP_Aa2g247400</name>
</gene>
<sequence>MKCFIVFMLANAMYFGLNEACRLNHMVIENDLGRDGPLQFHCRGWNGQDSKVQTLNNNGAKYSLEIIDVTNYRERTKWNCMLRFGPAKEFFYDIEVYRAAANPRCGQLRHWVARKDGIYFRKSVDMPLGRVLSWKK</sequence>
<evidence type="ECO:0000256" key="4">
    <source>
        <dbReference type="ARBA" id="ARBA00022525"/>
    </source>
</evidence>
<evidence type="ECO:0000313" key="8">
    <source>
        <dbReference type="Proteomes" id="UP000029120"/>
    </source>
</evidence>
<dbReference type="InterPro" id="IPR010264">
    <property type="entry name" value="Self-incomp_S1"/>
</dbReference>
<dbReference type="GO" id="GO:0060320">
    <property type="term" value="P:rejection of self pollen"/>
    <property type="evidence" value="ECO:0007669"/>
    <property type="project" value="UniProtKB-KW"/>
</dbReference>
<reference evidence="8" key="1">
    <citation type="journal article" date="2015" name="Nat. Plants">
        <title>Genome expansion of Arabis alpina linked with retrotransposition and reduced symmetric DNA methylation.</title>
        <authorList>
            <person name="Willing E.M."/>
            <person name="Rawat V."/>
            <person name="Mandakova T."/>
            <person name="Maumus F."/>
            <person name="James G.V."/>
            <person name="Nordstroem K.J."/>
            <person name="Becker C."/>
            <person name="Warthmann N."/>
            <person name="Chica C."/>
            <person name="Szarzynska B."/>
            <person name="Zytnicki M."/>
            <person name="Albani M.C."/>
            <person name="Kiefer C."/>
            <person name="Bergonzi S."/>
            <person name="Castaings L."/>
            <person name="Mateos J.L."/>
            <person name="Berns M.C."/>
            <person name="Bujdoso N."/>
            <person name="Piofczyk T."/>
            <person name="de Lorenzo L."/>
            <person name="Barrero-Sicilia C."/>
            <person name="Mateos I."/>
            <person name="Piednoel M."/>
            <person name="Hagmann J."/>
            <person name="Chen-Min-Tao R."/>
            <person name="Iglesias-Fernandez R."/>
            <person name="Schuster S.C."/>
            <person name="Alonso-Blanco C."/>
            <person name="Roudier F."/>
            <person name="Carbonero P."/>
            <person name="Paz-Ares J."/>
            <person name="Davis S.J."/>
            <person name="Pecinka A."/>
            <person name="Quesneville H."/>
            <person name="Colot V."/>
            <person name="Lysak M.A."/>
            <person name="Weigel D."/>
            <person name="Coupland G."/>
            <person name="Schneeberger K."/>
        </authorList>
    </citation>
    <scope>NUCLEOTIDE SEQUENCE [LARGE SCALE GENOMIC DNA]</scope>
    <source>
        <strain evidence="8">cv. Pajares</strain>
    </source>
</reference>
<keyword evidence="8" id="KW-1185">Reference proteome</keyword>
<dbReference type="OrthoDB" id="1061332at2759"/>
<accession>A0A087HJS1</accession>
<keyword evidence="3" id="KW-0713">Self-incompatibility</keyword>
<evidence type="ECO:0000256" key="1">
    <source>
        <dbReference type="ARBA" id="ARBA00004613"/>
    </source>
</evidence>
<evidence type="ECO:0000256" key="2">
    <source>
        <dbReference type="ARBA" id="ARBA00005581"/>
    </source>
</evidence>
<evidence type="ECO:0000313" key="7">
    <source>
        <dbReference type="EMBL" id="KFK42373.1"/>
    </source>
</evidence>
<comment type="subcellular location">
    <subcellularLocation>
        <location evidence="1">Secreted</location>
    </subcellularLocation>
</comment>
<dbReference type="Pfam" id="PF05938">
    <property type="entry name" value="Self-incomp_S1"/>
    <property type="match status" value="1"/>
</dbReference>
<organism evidence="7 8">
    <name type="scientific">Arabis alpina</name>
    <name type="common">Alpine rock-cress</name>
    <dbReference type="NCBI Taxonomy" id="50452"/>
    <lineage>
        <taxon>Eukaryota</taxon>
        <taxon>Viridiplantae</taxon>
        <taxon>Streptophyta</taxon>
        <taxon>Embryophyta</taxon>
        <taxon>Tracheophyta</taxon>
        <taxon>Spermatophyta</taxon>
        <taxon>Magnoliopsida</taxon>
        <taxon>eudicotyledons</taxon>
        <taxon>Gunneridae</taxon>
        <taxon>Pentapetalae</taxon>
        <taxon>rosids</taxon>
        <taxon>malvids</taxon>
        <taxon>Brassicales</taxon>
        <taxon>Brassicaceae</taxon>
        <taxon>Arabideae</taxon>
        <taxon>Arabis</taxon>
    </lineage>
</organism>
<evidence type="ECO:0000256" key="6">
    <source>
        <dbReference type="SAM" id="SignalP"/>
    </source>
</evidence>
<dbReference type="EMBL" id="CM002870">
    <property type="protein sequence ID" value="KFK42373.1"/>
    <property type="molecule type" value="Genomic_DNA"/>
</dbReference>
<proteinExistence type="inferred from homology"/>
<comment type="similarity">
    <text evidence="2">Belongs to the plant self-incompatibility (S1) protein family.</text>
</comment>
<dbReference type="OMA" id="FMLANAM"/>
<dbReference type="Gramene" id="KFK42373">
    <property type="protein sequence ID" value="KFK42373"/>
    <property type="gene ID" value="AALP_AA2G247400"/>
</dbReference>